<evidence type="ECO:0000256" key="1">
    <source>
        <dbReference type="SAM" id="MobiDB-lite"/>
    </source>
</evidence>
<sequence length="132" mass="14036">MRRRGHFTAGLWLGLFAMLMIHVGPLYSASQLGAAQSGTAAPVAHQHHHQAQGHAPTAHTTSRSVGQPAWLASLDLCGYCELLTLSPPLVLSFAPTLPYYSPSLVRLIPQSPLPAMPRLTGGHARAPPLLHG</sequence>
<keyword evidence="3" id="KW-1185">Reference proteome</keyword>
<feature type="compositionally biased region" description="Low complexity" evidence="1">
    <location>
        <begin position="52"/>
        <end position="61"/>
    </location>
</feature>
<dbReference type="Proteomes" id="UP001467669">
    <property type="component" value="Unassembled WGS sequence"/>
</dbReference>
<accession>A0ABU9MBF1</accession>
<reference evidence="2 3" key="1">
    <citation type="submission" date="2024-04" db="EMBL/GenBank/DDBJ databases">
        <title>Draft Genome Sequence of Isolates Cultured from Underwater Hawaii Seamounts in the North Pacific Ocean.</title>
        <authorList>
            <person name="Sharma I."/>
            <person name="Darden B."/>
            <person name="Creggett J."/>
            <person name="Taylor S."/>
            <person name="Grant M.P."/>
            <person name="Scott J."/>
            <person name="Attles S."/>
            <person name="Walker S."/>
            <person name="Johnson G."/>
            <person name="St. Cloud C."/>
        </authorList>
    </citation>
    <scope>NUCLEOTIDE SEQUENCE [LARGE SCALE GENOMIC DNA]</scope>
    <source>
        <strain evidence="2 3">03GJ23</strain>
    </source>
</reference>
<organism evidence="2 3">
    <name type="scientific">Stutzerimonas chloritidismutans</name>
    <name type="common">Pseudomonas chloritidismutans</name>
    <dbReference type="NCBI Taxonomy" id="203192"/>
    <lineage>
        <taxon>Bacteria</taxon>
        <taxon>Pseudomonadati</taxon>
        <taxon>Pseudomonadota</taxon>
        <taxon>Gammaproteobacteria</taxon>
        <taxon>Pseudomonadales</taxon>
        <taxon>Pseudomonadaceae</taxon>
        <taxon>Stutzerimonas</taxon>
    </lineage>
</organism>
<dbReference type="Pfam" id="PF11162">
    <property type="entry name" value="DUF2946"/>
    <property type="match status" value="1"/>
</dbReference>
<name>A0ABU9MBF1_STUCH</name>
<feature type="region of interest" description="Disordered" evidence="1">
    <location>
        <begin position="38"/>
        <end position="62"/>
    </location>
</feature>
<evidence type="ECO:0000313" key="3">
    <source>
        <dbReference type="Proteomes" id="UP001467669"/>
    </source>
</evidence>
<dbReference type="EMBL" id="JBCFXD010000004">
    <property type="protein sequence ID" value="MEL7558915.1"/>
    <property type="molecule type" value="Genomic_DNA"/>
</dbReference>
<gene>
    <name evidence="2" type="ORF">AAGW23_08695</name>
</gene>
<dbReference type="InterPro" id="IPR021333">
    <property type="entry name" value="DUF2946"/>
</dbReference>
<dbReference type="RefSeq" id="WP_342406077.1">
    <property type="nucleotide sequence ID" value="NZ_JBCFXD010000004.1"/>
</dbReference>
<protein>
    <submittedName>
        <fullName evidence="2">DUF2946 family protein</fullName>
    </submittedName>
</protein>
<evidence type="ECO:0000313" key="2">
    <source>
        <dbReference type="EMBL" id="MEL7558915.1"/>
    </source>
</evidence>
<comment type="caution">
    <text evidence="2">The sequence shown here is derived from an EMBL/GenBank/DDBJ whole genome shotgun (WGS) entry which is preliminary data.</text>
</comment>
<proteinExistence type="predicted"/>